<keyword evidence="2 10" id="KW-0812">Transmembrane</keyword>
<evidence type="ECO:0000256" key="9">
    <source>
        <dbReference type="SAM" id="MobiDB-lite"/>
    </source>
</evidence>
<keyword evidence="5 10" id="KW-0472">Membrane</keyword>
<feature type="chain" id="PRO_5037276413" description="WSC domain-containing protein" evidence="11">
    <location>
        <begin position="25"/>
        <end position="520"/>
    </location>
</feature>
<keyword evidence="3 11" id="KW-0732">Signal</keyword>
<dbReference type="PROSITE" id="PS51212">
    <property type="entry name" value="WSC"/>
    <property type="match status" value="1"/>
</dbReference>
<feature type="region of interest" description="Disordered" evidence="9">
    <location>
        <begin position="382"/>
        <end position="520"/>
    </location>
</feature>
<evidence type="ECO:0008006" key="16">
    <source>
        <dbReference type="Google" id="ProtNLM"/>
    </source>
</evidence>
<evidence type="ECO:0000256" key="2">
    <source>
        <dbReference type="ARBA" id="ARBA00022692"/>
    </source>
</evidence>
<evidence type="ECO:0000256" key="3">
    <source>
        <dbReference type="ARBA" id="ARBA00022729"/>
    </source>
</evidence>
<reference evidence="14" key="1">
    <citation type="submission" date="2022-11" db="UniProtKB">
        <authorList>
            <consortium name="EnsemblMetazoa"/>
        </authorList>
    </citation>
    <scope>IDENTIFICATION</scope>
</reference>
<organism evidence="14 15">
    <name type="scientific">Patiria miniata</name>
    <name type="common">Bat star</name>
    <name type="synonym">Asterina miniata</name>
    <dbReference type="NCBI Taxonomy" id="46514"/>
    <lineage>
        <taxon>Eukaryota</taxon>
        <taxon>Metazoa</taxon>
        <taxon>Echinodermata</taxon>
        <taxon>Eleutherozoa</taxon>
        <taxon>Asterozoa</taxon>
        <taxon>Asteroidea</taxon>
        <taxon>Valvatacea</taxon>
        <taxon>Valvatida</taxon>
        <taxon>Asterinidae</taxon>
        <taxon>Patiria</taxon>
    </lineage>
</organism>
<dbReference type="OMA" id="CSHPCTG"/>
<feature type="domain" description="WSC" evidence="13">
    <location>
        <begin position="28"/>
        <end position="145"/>
    </location>
</feature>
<evidence type="ECO:0000313" key="15">
    <source>
        <dbReference type="Proteomes" id="UP000887568"/>
    </source>
</evidence>
<dbReference type="InterPro" id="IPR000436">
    <property type="entry name" value="Sushi_SCR_CCP_dom"/>
</dbReference>
<evidence type="ECO:0000256" key="4">
    <source>
        <dbReference type="ARBA" id="ARBA00022989"/>
    </source>
</evidence>
<dbReference type="SUPFAM" id="SSF57535">
    <property type="entry name" value="Complement control module/SCR domain"/>
    <property type="match status" value="1"/>
</dbReference>
<protein>
    <recommendedName>
        <fullName evidence="16">WSC domain-containing protein</fullName>
    </recommendedName>
</protein>
<dbReference type="InterPro" id="IPR035976">
    <property type="entry name" value="Sushi/SCR/CCP_sf"/>
</dbReference>
<feature type="compositionally biased region" description="Basic and acidic residues" evidence="9">
    <location>
        <begin position="488"/>
        <end position="499"/>
    </location>
</feature>
<evidence type="ECO:0000256" key="10">
    <source>
        <dbReference type="SAM" id="Phobius"/>
    </source>
</evidence>
<name>A0A914A1N8_PATMI</name>
<evidence type="ECO:0000313" key="14">
    <source>
        <dbReference type="EnsemblMetazoa" id="XP_038057768.1"/>
    </source>
</evidence>
<dbReference type="InterPro" id="IPR051836">
    <property type="entry name" value="Kremen_rcpt"/>
</dbReference>
<feature type="compositionally biased region" description="Acidic residues" evidence="9">
    <location>
        <begin position="459"/>
        <end position="469"/>
    </location>
</feature>
<feature type="compositionally biased region" description="Polar residues" evidence="9">
    <location>
        <begin position="386"/>
        <end position="409"/>
    </location>
</feature>
<dbReference type="OrthoDB" id="431034at2759"/>
<evidence type="ECO:0000259" key="13">
    <source>
        <dbReference type="PROSITE" id="PS51212"/>
    </source>
</evidence>
<dbReference type="SMART" id="SM00321">
    <property type="entry name" value="WSC"/>
    <property type="match status" value="1"/>
</dbReference>
<evidence type="ECO:0000256" key="11">
    <source>
        <dbReference type="SAM" id="SignalP"/>
    </source>
</evidence>
<dbReference type="PANTHER" id="PTHR24269">
    <property type="entry name" value="KREMEN PROTEIN"/>
    <property type="match status" value="1"/>
</dbReference>
<dbReference type="SMART" id="SM00032">
    <property type="entry name" value="CCP"/>
    <property type="match status" value="1"/>
</dbReference>
<dbReference type="RefSeq" id="XP_038057768.1">
    <property type="nucleotide sequence ID" value="XM_038201840.1"/>
</dbReference>
<dbReference type="AlphaFoldDB" id="A0A914A1N8"/>
<dbReference type="GeneID" id="119729251"/>
<dbReference type="Gene3D" id="2.10.70.10">
    <property type="entry name" value="Complement Module, domain 1"/>
    <property type="match status" value="1"/>
</dbReference>
<keyword evidence="8" id="KW-0768">Sushi</keyword>
<dbReference type="InterPro" id="IPR002889">
    <property type="entry name" value="WSC_carb-bd"/>
</dbReference>
<feature type="domain" description="Sushi" evidence="12">
    <location>
        <begin position="151"/>
        <end position="210"/>
    </location>
</feature>
<accession>A0A914A1N8</accession>
<evidence type="ECO:0000256" key="5">
    <source>
        <dbReference type="ARBA" id="ARBA00023136"/>
    </source>
</evidence>
<evidence type="ECO:0000256" key="1">
    <source>
        <dbReference type="ARBA" id="ARBA00004167"/>
    </source>
</evidence>
<sequence>MKWRVDVHTLVAVLLCCCFQSGFSQDPTDTYHGCYFDNHQRALSDLITCDEVSDVCHLSCGKEHRYCESMDMMTIDLCRDICRRRNLRYYALEAGNQCFCGGALSDPFHYGSAAGVPSGSCSHPCTGDNNTTCGGEFQMQVYEFQDPVPGSDCFHPGFVRNSYISHFDNLPAGVTLSYLCQPLHRIIGDAQVTCQPDRSWQPNMRPICNYTGVIEEPTTESVTTMQNLTTIQTTTAAKPLTTITDFLPYIIGGSALLLLILVVCLVGICVCGRRRRSGNAGQDISLKPEPAPVTFINTGFVAGDDADAKVEMPDILSSSANGKSSSPPPANVYNSRMSTFSEEPIYLNGEAAHVSVYGHVNETEPLSPDDPPSPIYLNAEAALPDNEQSPSTDTPDGNTGYTKRYSATTDRPYPKRGVSSEDPGAAYATGNRRAKKNGTGTKDLVGWSRPSSLYQRTEFDDEDDGESNEDNTSVEPNALSAAIYAQIDKSRKSDSRETLNSEVSGNSFFADPAKSSATRL</sequence>
<keyword evidence="15" id="KW-1185">Reference proteome</keyword>
<keyword evidence="7" id="KW-0325">Glycoprotein</keyword>
<evidence type="ECO:0000256" key="7">
    <source>
        <dbReference type="ARBA" id="ARBA00023180"/>
    </source>
</evidence>
<comment type="subcellular location">
    <subcellularLocation>
        <location evidence="1">Membrane</location>
        <topology evidence="1">Single-pass membrane protein</topology>
    </subcellularLocation>
</comment>
<dbReference type="CDD" id="cd00033">
    <property type="entry name" value="CCP"/>
    <property type="match status" value="1"/>
</dbReference>
<evidence type="ECO:0000256" key="6">
    <source>
        <dbReference type="ARBA" id="ARBA00023157"/>
    </source>
</evidence>
<feature type="transmembrane region" description="Helical" evidence="10">
    <location>
        <begin position="246"/>
        <end position="270"/>
    </location>
</feature>
<evidence type="ECO:0000259" key="12">
    <source>
        <dbReference type="PROSITE" id="PS50923"/>
    </source>
</evidence>
<dbReference type="EnsemblMetazoa" id="XM_038201840.1">
    <property type="protein sequence ID" value="XP_038057768.1"/>
    <property type="gene ID" value="LOC119729251"/>
</dbReference>
<dbReference type="Proteomes" id="UP000887568">
    <property type="component" value="Unplaced"/>
</dbReference>
<dbReference type="PANTHER" id="PTHR24269:SF16">
    <property type="entry name" value="PROTEIN SLG1"/>
    <property type="match status" value="1"/>
</dbReference>
<proteinExistence type="predicted"/>
<keyword evidence="6" id="KW-1015">Disulfide bond</keyword>
<evidence type="ECO:0000256" key="8">
    <source>
        <dbReference type="PROSITE-ProRule" id="PRU00302"/>
    </source>
</evidence>
<dbReference type="Pfam" id="PF01822">
    <property type="entry name" value="WSC"/>
    <property type="match status" value="1"/>
</dbReference>
<comment type="caution">
    <text evidence="8">Lacks conserved residue(s) required for the propagation of feature annotation.</text>
</comment>
<dbReference type="GO" id="GO:0005886">
    <property type="term" value="C:plasma membrane"/>
    <property type="evidence" value="ECO:0007669"/>
    <property type="project" value="TreeGrafter"/>
</dbReference>
<feature type="signal peptide" evidence="11">
    <location>
        <begin position="1"/>
        <end position="24"/>
    </location>
</feature>
<dbReference type="PROSITE" id="PS50923">
    <property type="entry name" value="SUSHI"/>
    <property type="match status" value="1"/>
</dbReference>
<keyword evidence="4 10" id="KW-1133">Transmembrane helix</keyword>